<dbReference type="Gene3D" id="3.30.360.10">
    <property type="entry name" value="Dihydrodipicolinate Reductase, domain 2"/>
    <property type="match status" value="1"/>
</dbReference>
<dbReference type="GO" id="GO:0050661">
    <property type="term" value="F:NADP binding"/>
    <property type="evidence" value="ECO:0007669"/>
    <property type="project" value="InterPro"/>
</dbReference>
<dbReference type="InterPro" id="IPR036291">
    <property type="entry name" value="NAD(P)-bd_dom_sf"/>
</dbReference>
<dbReference type="EC" id="1.1.1.3" evidence="4"/>
<comment type="pathway">
    <text evidence="1">Amino-acid biosynthesis; L-threonine biosynthesis; L-threonine from L-aspartate: step 3/5.</text>
</comment>
<dbReference type="PIRSF" id="PIRSF000098">
    <property type="entry name" value="Homoser_dehydrog"/>
    <property type="match status" value="1"/>
</dbReference>
<evidence type="ECO:0000256" key="7">
    <source>
        <dbReference type="ARBA" id="ARBA00022697"/>
    </source>
</evidence>
<evidence type="ECO:0000313" key="14">
    <source>
        <dbReference type="Proteomes" id="UP000031656"/>
    </source>
</evidence>
<dbReference type="FunFam" id="3.30.360.10:FF:000005">
    <property type="entry name" value="Homoserine dehydrogenase"/>
    <property type="match status" value="1"/>
</dbReference>
<organism evidence="13 14">
    <name type="scientific">Gluconobacter oxydans DSM 3504</name>
    <dbReference type="NCBI Taxonomy" id="1288313"/>
    <lineage>
        <taxon>Bacteria</taxon>
        <taxon>Pseudomonadati</taxon>
        <taxon>Pseudomonadota</taxon>
        <taxon>Alphaproteobacteria</taxon>
        <taxon>Acetobacterales</taxon>
        <taxon>Acetobacteraceae</taxon>
        <taxon>Gluconobacter</taxon>
    </lineage>
</organism>
<proteinExistence type="inferred from homology"/>
<keyword evidence="6" id="KW-0028">Amino-acid biosynthesis</keyword>
<evidence type="ECO:0000256" key="8">
    <source>
        <dbReference type="ARBA" id="ARBA00023002"/>
    </source>
</evidence>
<dbReference type="SUPFAM" id="SSF55021">
    <property type="entry name" value="ACT-like"/>
    <property type="match status" value="1"/>
</dbReference>
<protein>
    <recommendedName>
        <fullName evidence="5">Homoserine dehydrogenase</fullName>
        <ecNumber evidence="4">1.1.1.3</ecNumber>
    </recommendedName>
</protein>
<dbReference type="GeneID" id="56905865"/>
<dbReference type="NCBIfam" id="NF004976">
    <property type="entry name" value="PRK06349.1"/>
    <property type="match status" value="1"/>
</dbReference>
<dbReference type="InterPro" id="IPR001342">
    <property type="entry name" value="HDH_cat"/>
</dbReference>
<dbReference type="Pfam" id="PF00742">
    <property type="entry name" value="Homoserine_dh"/>
    <property type="match status" value="1"/>
</dbReference>
<evidence type="ECO:0000256" key="4">
    <source>
        <dbReference type="ARBA" id="ARBA00013213"/>
    </source>
</evidence>
<dbReference type="CDD" id="cd04881">
    <property type="entry name" value="ACT_HSDH-Hom"/>
    <property type="match status" value="1"/>
</dbReference>
<dbReference type="KEGG" id="goy:GLS_c16460"/>
<gene>
    <name evidence="13" type="primary">hom</name>
    <name evidence="13" type="ORF">GLS_c16460</name>
</gene>
<evidence type="ECO:0000256" key="2">
    <source>
        <dbReference type="ARBA" id="ARBA00005062"/>
    </source>
</evidence>
<evidence type="ECO:0000256" key="1">
    <source>
        <dbReference type="ARBA" id="ARBA00005056"/>
    </source>
</evidence>
<name>A0A067Z5F9_GLUOY</name>
<evidence type="ECO:0000256" key="5">
    <source>
        <dbReference type="ARBA" id="ARBA00013376"/>
    </source>
</evidence>
<dbReference type="Pfam" id="PF03447">
    <property type="entry name" value="NAD_binding_3"/>
    <property type="match status" value="1"/>
</dbReference>
<dbReference type="EMBL" id="CP004373">
    <property type="protein sequence ID" value="AHK71524.1"/>
    <property type="molecule type" value="Genomic_DNA"/>
</dbReference>
<dbReference type="Gene3D" id="3.30.70.260">
    <property type="match status" value="1"/>
</dbReference>
<keyword evidence="7" id="KW-0791">Threonine biosynthesis</keyword>
<evidence type="ECO:0000256" key="3">
    <source>
        <dbReference type="ARBA" id="ARBA00006753"/>
    </source>
</evidence>
<evidence type="ECO:0000256" key="6">
    <source>
        <dbReference type="ARBA" id="ARBA00022605"/>
    </source>
</evidence>
<evidence type="ECO:0000256" key="9">
    <source>
        <dbReference type="ARBA" id="ARBA00023167"/>
    </source>
</evidence>
<dbReference type="PROSITE" id="PS51671">
    <property type="entry name" value="ACT"/>
    <property type="match status" value="1"/>
</dbReference>
<reference evidence="13 14" key="1">
    <citation type="journal article" date="2015" name="Appl. Microbiol. Biotechnol.">
        <title>The consequence of an additional NADH dehydrogenase paralog on the growth of Gluconobacter oxydans DSM3504.</title>
        <authorList>
            <person name="Kostner D."/>
            <person name="Luchterhand B."/>
            <person name="Junker A."/>
            <person name="Volland S."/>
            <person name="Daniel R."/>
            <person name="Buchs J."/>
            <person name="Liebl W."/>
            <person name="Ehrenreich A."/>
        </authorList>
    </citation>
    <scope>NUCLEOTIDE SEQUENCE [LARGE SCALE GENOMIC DNA]</scope>
    <source>
        <strain evidence="13">DSM 3504</strain>
    </source>
</reference>
<accession>A0A067Z5F9</accession>
<dbReference type="Pfam" id="PF01842">
    <property type="entry name" value="ACT"/>
    <property type="match status" value="1"/>
</dbReference>
<dbReference type="UniPathway" id="UPA00051">
    <property type="reaction ID" value="UER00465"/>
</dbReference>
<keyword evidence="9" id="KW-0486">Methionine biosynthesis</keyword>
<dbReference type="GO" id="GO:0009088">
    <property type="term" value="P:threonine biosynthetic process"/>
    <property type="evidence" value="ECO:0007669"/>
    <property type="project" value="UniProtKB-UniPathway"/>
</dbReference>
<dbReference type="GO" id="GO:0009086">
    <property type="term" value="P:methionine biosynthetic process"/>
    <property type="evidence" value="ECO:0007669"/>
    <property type="project" value="UniProtKB-KW"/>
</dbReference>
<dbReference type="InterPro" id="IPR045865">
    <property type="entry name" value="ACT-like_dom_sf"/>
</dbReference>
<dbReference type="PANTHER" id="PTHR43331:SF1">
    <property type="entry name" value="HOMOSERINE DEHYDROGENASE"/>
    <property type="match status" value="1"/>
</dbReference>
<evidence type="ECO:0000256" key="10">
    <source>
        <dbReference type="PIRSR" id="PIRSR000098-1"/>
    </source>
</evidence>
<dbReference type="RefSeq" id="WP_041111868.1">
    <property type="nucleotide sequence ID" value="NZ_CP004373.1"/>
</dbReference>
<dbReference type="InterPro" id="IPR002912">
    <property type="entry name" value="ACT_dom"/>
</dbReference>
<comment type="similarity">
    <text evidence="3">Belongs to the homoserine dehydrogenase family.</text>
</comment>
<dbReference type="InterPro" id="IPR016204">
    <property type="entry name" value="HDH"/>
</dbReference>
<evidence type="ECO:0000256" key="11">
    <source>
        <dbReference type="PIRSR" id="PIRSR000098-2"/>
    </source>
</evidence>
<dbReference type="Gene3D" id="3.40.50.720">
    <property type="entry name" value="NAD(P)-binding Rossmann-like Domain"/>
    <property type="match status" value="1"/>
</dbReference>
<feature type="domain" description="ACT" evidence="12">
    <location>
        <begin position="349"/>
        <end position="423"/>
    </location>
</feature>
<keyword evidence="8 13" id="KW-0560">Oxidoreductase</keyword>
<dbReference type="GO" id="GO:0004412">
    <property type="term" value="F:homoserine dehydrogenase activity"/>
    <property type="evidence" value="ECO:0007669"/>
    <property type="project" value="UniProtKB-EC"/>
</dbReference>
<feature type="binding site" evidence="11">
    <location>
        <position position="106"/>
    </location>
    <ligand>
        <name>NADPH</name>
        <dbReference type="ChEBI" id="CHEBI:57783"/>
    </ligand>
</feature>
<sequence>MKPLRIGLAGLGTVGIGVIRLLRENADMITARAGRPIEVVAITARDRTRDRGVDLSAMRWHDSATAVAQDPEIDVAVELIGGSEGPARDMVRTALERGLPVVTANKALVALYGDRLSRLSSEKNAPLLFEAAVAGGIPAIKLVREGLAADRLLSVGGILNGTCNYILTEMRATGRDFTDVLTEAQAKGYAEAEPSTDVDGWDTAHKLAILAGLAFQPVAFDTLSVQGIRDITATDLKFADQLGYRIKLLGMARQAENGTVAAWVRPCLVPASAPIASVEGVFNAVSTQGVFSGPMTISGRGAGEGPTASAVVADLIDLARGSAIPVWGTQSVPAPVACANLADLNSAFYLRVNVQDRSGVMADLTSVLRDHDVSVHFVSQHDAATGCADLAIVTHQVPEKAIHAAATALAALPVVTGKPLVLKIEDPLA</sequence>
<dbReference type="PANTHER" id="PTHR43331">
    <property type="entry name" value="HOMOSERINE DEHYDROGENASE"/>
    <property type="match status" value="1"/>
</dbReference>
<dbReference type="Proteomes" id="UP000031656">
    <property type="component" value="Chromosome"/>
</dbReference>
<keyword evidence="11" id="KW-0521">NADP</keyword>
<feature type="binding site" evidence="11">
    <location>
        <position position="191"/>
    </location>
    <ligand>
        <name>L-homoserine</name>
        <dbReference type="ChEBI" id="CHEBI:57476"/>
    </ligand>
</feature>
<dbReference type="SUPFAM" id="SSF55347">
    <property type="entry name" value="Glyceraldehyde-3-phosphate dehydrogenase-like, C-terminal domain"/>
    <property type="match status" value="1"/>
</dbReference>
<feature type="active site" description="Proton donor" evidence="10">
    <location>
        <position position="206"/>
    </location>
</feature>
<dbReference type="InterPro" id="IPR005106">
    <property type="entry name" value="Asp/hSer_DH_NAD-bd"/>
</dbReference>
<evidence type="ECO:0000313" key="13">
    <source>
        <dbReference type="EMBL" id="AHK71524.1"/>
    </source>
</evidence>
<dbReference type="SUPFAM" id="SSF51735">
    <property type="entry name" value="NAD(P)-binding Rossmann-fold domains"/>
    <property type="match status" value="1"/>
</dbReference>
<dbReference type="AlphaFoldDB" id="A0A067Z5F9"/>
<comment type="pathway">
    <text evidence="2">Amino-acid biosynthesis; L-methionine biosynthesis via de novo pathway; L-homoserine from L-aspartate: step 3/3.</text>
</comment>
<dbReference type="UniPathway" id="UPA00050">
    <property type="reaction ID" value="UER00063"/>
</dbReference>
<dbReference type="HOGENOM" id="CLU_009116_1_0_5"/>
<evidence type="ECO:0000259" key="12">
    <source>
        <dbReference type="PROSITE" id="PS51671"/>
    </source>
</evidence>